<dbReference type="GO" id="GO:0003735">
    <property type="term" value="F:structural constituent of ribosome"/>
    <property type="evidence" value="ECO:0007669"/>
    <property type="project" value="InterPro"/>
</dbReference>
<protein>
    <recommendedName>
        <fullName evidence="4">Large ribosomal subunit protein uL23</fullName>
    </recommendedName>
</protein>
<dbReference type="InterPro" id="IPR012677">
    <property type="entry name" value="Nucleotide-bd_a/b_plait_sf"/>
</dbReference>
<dbReference type="GO" id="GO:0019843">
    <property type="term" value="F:rRNA binding"/>
    <property type="evidence" value="ECO:0007669"/>
    <property type="project" value="UniProtKB-UniRule"/>
</dbReference>
<gene>
    <name evidence="4" type="primary">rplW</name>
    <name evidence="5" type="ORF">A3F03_01810</name>
</gene>
<dbReference type="InterPro" id="IPR013025">
    <property type="entry name" value="Ribosomal_uL23-like"/>
</dbReference>
<dbReference type="GO" id="GO:0005840">
    <property type="term" value="C:ribosome"/>
    <property type="evidence" value="ECO:0007669"/>
    <property type="project" value="UniProtKB-KW"/>
</dbReference>
<comment type="subunit">
    <text evidence="4">Part of the 50S ribosomal subunit. Contacts protein L29, and trigger factor when it is bound to the ribosome.</text>
</comment>
<keyword evidence="4" id="KW-0694">RNA-binding</keyword>
<reference evidence="5 6" key="1">
    <citation type="journal article" date="2016" name="Nat. Commun.">
        <title>Thousands of microbial genomes shed light on interconnected biogeochemical processes in an aquifer system.</title>
        <authorList>
            <person name="Anantharaman K."/>
            <person name="Brown C.T."/>
            <person name="Hug L.A."/>
            <person name="Sharon I."/>
            <person name="Castelle C.J."/>
            <person name="Probst A.J."/>
            <person name="Thomas B.C."/>
            <person name="Singh A."/>
            <person name="Wilkins M.J."/>
            <person name="Karaoz U."/>
            <person name="Brodie E.L."/>
            <person name="Williams K.H."/>
            <person name="Hubbard S.S."/>
            <person name="Banfield J.F."/>
        </authorList>
    </citation>
    <scope>NUCLEOTIDE SEQUENCE [LARGE SCALE GENOMIC DNA]</scope>
</reference>
<evidence type="ECO:0000256" key="4">
    <source>
        <dbReference type="HAMAP-Rule" id="MF_01369"/>
    </source>
</evidence>
<evidence type="ECO:0000256" key="2">
    <source>
        <dbReference type="ARBA" id="ARBA00022980"/>
    </source>
</evidence>
<evidence type="ECO:0000313" key="5">
    <source>
        <dbReference type="EMBL" id="OGK38288.1"/>
    </source>
</evidence>
<dbReference type="Proteomes" id="UP000176803">
    <property type="component" value="Unassembled WGS sequence"/>
</dbReference>
<accession>A0A1F7I4M0</accession>
<dbReference type="AlphaFoldDB" id="A0A1F7I4M0"/>
<dbReference type="EMBL" id="MGAC01000017">
    <property type="protein sequence ID" value="OGK38288.1"/>
    <property type="molecule type" value="Genomic_DNA"/>
</dbReference>
<comment type="function">
    <text evidence="4">One of the early assembly proteins it binds 23S rRNA. One of the proteins that surrounds the polypeptide exit tunnel on the outside of the ribosome. Forms the main docking site for trigger factor binding to the ribosome.</text>
</comment>
<keyword evidence="4" id="KW-0699">rRNA-binding</keyword>
<dbReference type="Gene3D" id="3.30.70.330">
    <property type="match status" value="1"/>
</dbReference>
<dbReference type="PANTHER" id="PTHR11620">
    <property type="entry name" value="60S RIBOSOMAL PROTEIN L23A"/>
    <property type="match status" value="1"/>
</dbReference>
<organism evidence="5 6">
    <name type="scientific">Candidatus Roizmanbacteria bacterium RIFCSPHIGHO2_12_FULL_41_11</name>
    <dbReference type="NCBI Taxonomy" id="1802052"/>
    <lineage>
        <taxon>Bacteria</taxon>
        <taxon>Candidatus Roizmaniibacteriota</taxon>
    </lineage>
</organism>
<dbReference type="GO" id="GO:0006412">
    <property type="term" value="P:translation"/>
    <property type="evidence" value="ECO:0007669"/>
    <property type="project" value="UniProtKB-UniRule"/>
</dbReference>
<dbReference type="HAMAP" id="MF_01369_B">
    <property type="entry name" value="Ribosomal_uL23_B"/>
    <property type="match status" value="1"/>
</dbReference>
<comment type="similarity">
    <text evidence="1 4">Belongs to the universal ribosomal protein uL23 family.</text>
</comment>
<evidence type="ECO:0000313" key="6">
    <source>
        <dbReference type="Proteomes" id="UP000176803"/>
    </source>
</evidence>
<dbReference type="InterPro" id="IPR012678">
    <property type="entry name" value="Ribosomal_uL23/eL15/eS24_sf"/>
</dbReference>
<evidence type="ECO:0000256" key="3">
    <source>
        <dbReference type="ARBA" id="ARBA00023274"/>
    </source>
</evidence>
<dbReference type="Pfam" id="PF00276">
    <property type="entry name" value="Ribosomal_L23"/>
    <property type="match status" value="1"/>
</dbReference>
<evidence type="ECO:0000256" key="1">
    <source>
        <dbReference type="ARBA" id="ARBA00006700"/>
    </source>
</evidence>
<proteinExistence type="inferred from homology"/>
<sequence>MQINTILISPVLTEKATQMAQNNVYAFTVAARANKNQIAAAVELLYKVKVAEVKITIRKGKIKKAGKRMYPVPQANRKIAYISVKEGTINLFPKA</sequence>
<comment type="caution">
    <text evidence="5">The sequence shown here is derived from an EMBL/GenBank/DDBJ whole genome shotgun (WGS) entry which is preliminary data.</text>
</comment>
<name>A0A1F7I4M0_9BACT</name>
<keyword evidence="3 4" id="KW-0687">Ribonucleoprotein</keyword>
<dbReference type="SUPFAM" id="SSF54189">
    <property type="entry name" value="Ribosomal proteins S24e, L23 and L15e"/>
    <property type="match status" value="1"/>
</dbReference>
<dbReference type="GO" id="GO:1990904">
    <property type="term" value="C:ribonucleoprotein complex"/>
    <property type="evidence" value="ECO:0007669"/>
    <property type="project" value="UniProtKB-KW"/>
</dbReference>
<keyword evidence="2 4" id="KW-0689">Ribosomal protein</keyword>